<dbReference type="InterPro" id="IPR006311">
    <property type="entry name" value="TAT_signal"/>
</dbReference>
<dbReference type="AlphaFoldDB" id="A0A558AM46"/>
<evidence type="ECO:0008006" key="4">
    <source>
        <dbReference type="Google" id="ProtNLM"/>
    </source>
</evidence>
<dbReference type="Proteomes" id="UP000318578">
    <property type="component" value="Unassembled WGS sequence"/>
</dbReference>
<dbReference type="PROSITE" id="PS51318">
    <property type="entry name" value="TAT"/>
    <property type="match status" value="1"/>
</dbReference>
<dbReference type="SUPFAM" id="SSF51445">
    <property type="entry name" value="(Trans)glycosidases"/>
    <property type="match status" value="1"/>
</dbReference>
<evidence type="ECO:0000313" key="2">
    <source>
        <dbReference type="EMBL" id="TVT25329.1"/>
    </source>
</evidence>
<feature type="region of interest" description="Disordered" evidence="1">
    <location>
        <begin position="674"/>
        <end position="740"/>
    </location>
</feature>
<dbReference type="OrthoDB" id="9758333at2"/>
<feature type="compositionally biased region" description="Polar residues" evidence="1">
    <location>
        <begin position="347"/>
        <end position="359"/>
    </location>
</feature>
<sequence length="863" mass="88307">MNSERQIFPGPGAGPAVSRRSFVLLTGATGAAALVGGAPVASAAPARPAPPGPLTTAQSLGVNATGYDRRMTDAEIPGLLRQAGIGLIRYPGGGNADGFDWRTDGPFTWPLFVQLDQQVGAAPLITVNYGQTALGPAVAADWAADAVRRPGWDSRTALWVLGNEGYGPWEIDEHPDSHTPQSYAQHAREYFEAIHRADRSARVGFPMTIDRDVAAGTGTWVPDPDRWNRTVLSANRDQVDWIDFHWYPVFGVPVLSNAQIFETVRRIPGAMRYLAGVIAESGSRAPVFVSESNISQSEIVYNAQPVAALYAAATALTFLSHGAHSFLWWQVHNTDDMNGDFGFLSDGTGSPGPSATTLSAPARAGDRQLRVTSTDGFHYGHRFTIGSGAGQESRKITAIGGGTVLSAPAAAGSRTIHVGAVVPFAPGTEITIGSEATAERGTVKTVGTGAGAAALAAPAAPGDRTLYIVGEGMGGQSIPVFMPISLAPGAQVVVGSGADAETVTVASVGTSSSLATTTVAPVSPGEKTVYVAETANTNTGVAHYVGDLMTVGDGVRGESGVIVAVGTAAAAPTTVATGTRAGDGSVRLAQSANITLGHAIQLGTGAATERVTVRAVGTDGTLYLTTPQRFAHAAGTAARDLGTGITLDRALRQPHPAGSAARDAGSGLRLTAPVRRRHAGGDQVMTEGTGVTLSGPLTRSHATGEPASSSGITFTPPLSAAHPEGTPVNETGLREPPPNTPMPAFWGYVLTSELTRPGARITALDSPLSSVLAFGSTRPGTTAVMLINTDDAAAVTASVAGLASSGPVRTLRYGLTGPVITESATSLAEVRRGLALASESITVLVAASTQDGQALTLRATEAS</sequence>
<evidence type="ECO:0000256" key="1">
    <source>
        <dbReference type="SAM" id="MobiDB-lite"/>
    </source>
</evidence>
<name>A0A558AM46_9PSEU</name>
<gene>
    <name evidence="2" type="ORF">FNH06_03405</name>
</gene>
<dbReference type="RefSeq" id="WP_144633371.1">
    <property type="nucleotide sequence ID" value="NZ_BNAX01000014.1"/>
</dbReference>
<feature type="compositionally biased region" description="Polar residues" evidence="1">
    <location>
        <begin position="689"/>
        <end position="713"/>
    </location>
</feature>
<keyword evidence="3" id="KW-1185">Reference proteome</keyword>
<feature type="region of interest" description="Disordered" evidence="1">
    <location>
        <begin position="343"/>
        <end position="366"/>
    </location>
</feature>
<accession>A0A558AM46</accession>
<dbReference type="Gene3D" id="3.20.20.80">
    <property type="entry name" value="Glycosidases"/>
    <property type="match status" value="1"/>
</dbReference>
<reference evidence="2 3" key="1">
    <citation type="submission" date="2019-07" db="EMBL/GenBank/DDBJ databases">
        <title>New species of Amycolatopsis and Streptomyces.</title>
        <authorList>
            <person name="Duangmal K."/>
            <person name="Teo W.F.A."/>
            <person name="Lipun K."/>
        </authorList>
    </citation>
    <scope>NUCLEOTIDE SEQUENCE [LARGE SCALE GENOMIC DNA]</scope>
    <source>
        <strain evidence="2 3">JCM 30562</strain>
    </source>
</reference>
<organism evidence="2 3">
    <name type="scientific">Amycolatopsis acidiphila</name>
    <dbReference type="NCBI Taxonomy" id="715473"/>
    <lineage>
        <taxon>Bacteria</taxon>
        <taxon>Bacillati</taxon>
        <taxon>Actinomycetota</taxon>
        <taxon>Actinomycetes</taxon>
        <taxon>Pseudonocardiales</taxon>
        <taxon>Pseudonocardiaceae</taxon>
        <taxon>Amycolatopsis</taxon>
    </lineage>
</organism>
<evidence type="ECO:0000313" key="3">
    <source>
        <dbReference type="Proteomes" id="UP000318578"/>
    </source>
</evidence>
<dbReference type="EMBL" id="VJZA01000003">
    <property type="protein sequence ID" value="TVT25329.1"/>
    <property type="molecule type" value="Genomic_DNA"/>
</dbReference>
<proteinExistence type="predicted"/>
<dbReference type="InterPro" id="IPR017853">
    <property type="entry name" value="GH"/>
</dbReference>
<protein>
    <recommendedName>
        <fullName evidence="4">Alpha-L-arabinofuranosidase</fullName>
    </recommendedName>
</protein>
<comment type="caution">
    <text evidence="2">The sequence shown here is derived from an EMBL/GenBank/DDBJ whole genome shotgun (WGS) entry which is preliminary data.</text>
</comment>